<evidence type="ECO:0000256" key="1">
    <source>
        <dbReference type="ARBA" id="ARBA00010333"/>
    </source>
</evidence>
<gene>
    <name evidence="4" type="ORF">CIK00_13120</name>
</gene>
<dbReference type="PANTHER" id="PTHR35936">
    <property type="entry name" value="MEMBRANE-BOUND LYTIC MUREIN TRANSGLYCOSYLASE F"/>
    <property type="match status" value="1"/>
</dbReference>
<evidence type="ECO:0000313" key="5">
    <source>
        <dbReference type="Proteomes" id="UP000234420"/>
    </source>
</evidence>
<protein>
    <recommendedName>
        <fullName evidence="3">Solute-binding protein family 3/N-terminal domain-containing protein</fullName>
    </recommendedName>
</protein>
<dbReference type="PANTHER" id="PTHR35936:SF17">
    <property type="entry name" value="ARGININE-BINDING EXTRACELLULAR PROTEIN ARTP"/>
    <property type="match status" value="1"/>
</dbReference>
<dbReference type="SUPFAM" id="SSF53850">
    <property type="entry name" value="Periplasmic binding protein-like II"/>
    <property type="match status" value="2"/>
</dbReference>
<evidence type="ECO:0000256" key="2">
    <source>
        <dbReference type="ARBA" id="ARBA00022729"/>
    </source>
</evidence>
<comment type="caution">
    <text evidence="4">The sequence shown here is derived from an EMBL/GenBank/DDBJ whole genome shotgun (WGS) entry which is preliminary data.</text>
</comment>
<proteinExistence type="inferred from homology"/>
<reference evidence="4 5" key="1">
    <citation type="journal article" date="2018" name="Syst. Appl. Microbiol.">
        <title>Photobacterium carnosum sp. nov., isolated from spoiled modified atmosphere packaged poultry meat.</title>
        <authorList>
            <person name="Hilgarth M."/>
            <person name="Fuertes S."/>
            <person name="Ehrmann M."/>
            <person name="Vogel R.F."/>
        </authorList>
    </citation>
    <scope>NUCLEOTIDE SEQUENCE [LARGE SCALE GENOMIC DNA]</scope>
    <source>
        <strain evidence="4 5">TMW 2.2021</strain>
    </source>
</reference>
<dbReference type="Proteomes" id="UP000234420">
    <property type="component" value="Unassembled WGS sequence"/>
</dbReference>
<name>A0A2N4UQW9_9GAMM</name>
<comment type="similarity">
    <text evidence="1">Belongs to the bacterial solute-binding protein 3 family.</text>
</comment>
<dbReference type="CDD" id="cd01007">
    <property type="entry name" value="PBP2_BvgS_HisK_like"/>
    <property type="match status" value="1"/>
</dbReference>
<sequence length="467" mass="52918">MKIFILLLTLIFTLSIPVTFANESTHKTMPILTVGYTSLNWAPLAFKNNDQIVGLLPALMDAIAAQAGYQIKNIYYPNFDEMISAFKRNDIDLLIGIAATFDRQKYMLFSDPILSTSFAMLSRSPQHTKIADLNNVTISVEDGFAIKQKIANLHIKNQILSLPSNTIALNAVETGLADVYIGNSLMLHNLYTFGDLKKSLYFSPLTELSFERLYITATKNHALLLNKINKAYNQLPETVLTNIYDKWLTAPQKKMLSDPHQLHLTKSENNYLQQHENIRIGYQFPVSPILINNDIILHQLKDILTIIKEKLHITTTIVPINNYQDGKKKLADNDIDIIAAIATTANRYKELTFTAPYSNDKWVMIDRINHKKLTAITSTNIIGVLNSEIAVHRVREHYPTVKIHQFKTNIDILNAVINDDINYAVIPLSVAQVLLQNNFLGQLKIVSSRIDNHDQKIAFAVKKIMSY</sequence>
<keyword evidence="5" id="KW-1185">Reference proteome</keyword>
<dbReference type="EMBL" id="NPIB01000016">
    <property type="protein sequence ID" value="PLC57403.1"/>
    <property type="molecule type" value="Genomic_DNA"/>
</dbReference>
<accession>A0A2N4UQW9</accession>
<evidence type="ECO:0000313" key="4">
    <source>
        <dbReference type="EMBL" id="PLC57403.1"/>
    </source>
</evidence>
<dbReference type="RefSeq" id="WP_101769302.1">
    <property type="nucleotide sequence ID" value="NZ_BPPU01000001.1"/>
</dbReference>
<feature type="domain" description="Solute-binding protein family 3/N-terminal" evidence="3">
    <location>
        <begin position="31"/>
        <end position="251"/>
    </location>
</feature>
<dbReference type="InterPro" id="IPR001638">
    <property type="entry name" value="Solute-binding_3/MltF_N"/>
</dbReference>
<dbReference type="SMART" id="SM00062">
    <property type="entry name" value="PBPb"/>
    <property type="match status" value="1"/>
</dbReference>
<evidence type="ECO:0000259" key="3">
    <source>
        <dbReference type="SMART" id="SM00062"/>
    </source>
</evidence>
<dbReference type="Pfam" id="PF00497">
    <property type="entry name" value="SBP_bac_3"/>
    <property type="match status" value="1"/>
</dbReference>
<dbReference type="AlphaFoldDB" id="A0A2N4UQW9"/>
<dbReference type="Gene3D" id="3.40.190.10">
    <property type="entry name" value="Periplasmic binding protein-like II"/>
    <property type="match status" value="4"/>
</dbReference>
<organism evidence="4 5">
    <name type="scientific">Photobacterium carnosum</name>
    <dbReference type="NCBI Taxonomy" id="2023717"/>
    <lineage>
        <taxon>Bacteria</taxon>
        <taxon>Pseudomonadati</taxon>
        <taxon>Pseudomonadota</taxon>
        <taxon>Gammaproteobacteria</taxon>
        <taxon>Vibrionales</taxon>
        <taxon>Vibrionaceae</taxon>
        <taxon>Photobacterium</taxon>
    </lineage>
</organism>
<keyword evidence="2" id="KW-0732">Signal</keyword>